<evidence type="ECO:0000313" key="4">
    <source>
        <dbReference type="EMBL" id="KAG2919839.1"/>
    </source>
</evidence>
<dbReference type="Proteomes" id="UP000774804">
    <property type="component" value="Unassembled WGS sequence"/>
</dbReference>
<evidence type="ECO:0000313" key="6">
    <source>
        <dbReference type="EMBL" id="KAG2981738.1"/>
    </source>
</evidence>
<keyword evidence="2" id="KW-0732">Signal</keyword>
<dbReference type="OrthoDB" id="124299at2759"/>
<dbReference type="AlphaFoldDB" id="A0A329RTC8"/>
<reference evidence="8 9" key="1">
    <citation type="submission" date="2018-01" db="EMBL/GenBank/DDBJ databases">
        <title>Draft genome of the strawberry crown rot pathogen Phytophthora cactorum.</title>
        <authorList>
            <person name="Armitage A.D."/>
            <person name="Lysoe E."/>
            <person name="Nellist C.F."/>
            <person name="Harrison R.J."/>
            <person name="Brurberg M.B."/>
        </authorList>
    </citation>
    <scope>NUCLEOTIDE SEQUENCE [LARGE SCALE GENOMIC DNA]</scope>
    <source>
        <strain evidence="8 9">10300</strain>
    </source>
</reference>
<dbReference type="EMBL" id="RCMV01000259">
    <property type="protein sequence ID" value="KAG3220532.1"/>
    <property type="molecule type" value="Genomic_DNA"/>
</dbReference>
<feature type="chain" id="PRO_5040067782" description="RxLR effector protein" evidence="2">
    <location>
        <begin position="20"/>
        <end position="55"/>
    </location>
</feature>
<proteinExistence type="predicted"/>
<dbReference type="EMBL" id="MJFZ01000555">
    <property type="protein sequence ID" value="RAW27530.1"/>
    <property type="molecule type" value="Genomic_DNA"/>
</dbReference>
<dbReference type="Proteomes" id="UP000760860">
    <property type="component" value="Unassembled WGS sequence"/>
</dbReference>
<dbReference type="VEuPathDB" id="FungiDB:PC110_g16076"/>
<evidence type="ECO:0000256" key="2">
    <source>
        <dbReference type="SAM" id="SignalP"/>
    </source>
</evidence>
<feature type="compositionally biased region" description="Basic and acidic residues" evidence="1">
    <location>
        <begin position="29"/>
        <end position="41"/>
    </location>
</feature>
<sequence>MKTFAIIAALACLVALASAAEIPANDGAAETKVDAEAEDHRYGHRGKFGRDGGHH</sequence>
<protein>
    <recommendedName>
        <fullName evidence="10">RxLR effector protein</fullName>
    </recommendedName>
</protein>
<dbReference type="Proteomes" id="UP000736787">
    <property type="component" value="Unassembled WGS sequence"/>
</dbReference>
<evidence type="ECO:0000313" key="8">
    <source>
        <dbReference type="EMBL" id="RAW27530.1"/>
    </source>
</evidence>
<comment type="caution">
    <text evidence="8">The sequence shown here is derived from an EMBL/GenBank/DDBJ whole genome shotgun (WGS) entry which is preliminary data.</text>
</comment>
<dbReference type="EMBL" id="RCMK01000290">
    <property type="protein sequence ID" value="KAG2938233.1"/>
    <property type="molecule type" value="Genomic_DNA"/>
</dbReference>
<evidence type="ECO:0000313" key="5">
    <source>
        <dbReference type="EMBL" id="KAG2938233.1"/>
    </source>
</evidence>
<dbReference type="EMBL" id="RCML01000299">
    <property type="protein sequence ID" value="KAG2981738.1"/>
    <property type="molecule type" value="Genomic_DNA"/>
</dbReference>
<dbReference type="Proteomes" id="UP000735874">
    <property type="component" value="Unassembled WGS sequence"/>
</dbReference>
<evidence type="ECO:0000256" key="1">
    <source>
        <dbReference type="SAM" id="MobiDB-lite"/>
    </source>
</evidence>
<dbReference type="EMBL" id="RCMI01000286">
    <property type="protein sequence ID" value="KAG2919839.1"/>
    <property type="molecule type" value="Genomic_DNA"/>
</dbReference>
<name>A0A329RTC8_9STRA</name>
<dbReference type="Proteomes" id="UP000697107">
    <property type="component" value="Unassembled WGS sequence"/>
</dbReference>
<reference evidence="3" key="2">
    <citation type="submission" date="2018-10" db="EMBL/GenBank/DDBJ databases">
        <title>Effector identification in a new, highly contiguous assembly of the strawberry crown rot pathogen Phytophthora cactorum.</title>
        <authorList>
            <person name="Armitage A.D."/>
            <person name="Nellist C.F."/>
            <person name="Bates H."/>
            <person name="Vickerstaff R.J."/>
            <person name="Harrison R.J."/>
        </authorList>
    </citation>
    <scope>NUCLEOTIDE SEQUENCE</scope>
    <source>
        <strain evidence="3">15-7</strain>
        <strain evidence="4">4032</strain>
        <strain evidence="5">4040</strain>
        <strain evidence="6">P415</strain>
        <strain evidence="7">P421</strain>
    </source>
</reference>
<evidence type="ECO:0000313" key="3">
    <source>
        <dbReference type="EMBL" id="KAG2856869.1"/>
    </source>
</evidence>
<keyword evidence="9" id="KW-1185">Reference proteome</keyword>
<gene>
    <name evidence="8" type="ORF">PC110_g16076</name>
    <name evidence="3" type="ORF">PC113_g11181</name>
    <name evidence="4" type="ORF">PC115_g9989</name>
    <name evidence="5" type="ORF">PC117_g11316</name>
    <name evidence="6" type="ORF">PC118_g10418</name>
    <name evidence="7" type="ORF">PC129_g8711</name>
</gene>
<feature type="region of interest" description="Disordered" evidence="1">
    <location>
        <begin position="26"/>
        <end position="55"/>
    </location>
</feature>
<dbReference type="Proteomes" id="UP000251314">
    <property type="component" value="Unassembled WGS sequence"/>
</dbReference>
<organism evidence="8 9">
    <name type="scientific">Phytophthora cactorum</name>
    <dbReference type="NCBI Taxonomy" id="29920"/>
    <lineage>
        <taxon>Eukaryota</taxon>
        <taxon>Sar</taxon>
        <taxon>Stramenopiles</taxon>
        <taxon>Oomycota</taxon>
        <taxon>Peronosporomycetes</taxon>
        <taxon>Peronosporales</taxon>
        <taxon>Peronosporaceae</taxon>
        <taxon>Phytophthora</taxon>
    </lineage>
</organism>
<evidence type="ECO:0000313" key="9">
    <source>
        <dbReference type="Proteomes" id="UP000251314"/>
    </source>
</evidence>
<dbReference type="EMBL" id="RCMG01000313">
    <property type="protein sequence ID" value="KAG2856869.1"/>
    <property type="molecule type" value="Genomic_DNA"/>
</dbReference>
<feature type="signal peptide" evidence="2">
    <location>
        <begin position="1"/>
        <end position="19"/>
    </location>
</feature>
<accession>A0A329RTC8</accession>
<evidence type="ECO:0008006" key="10">
    <source>
        <dbReference type="Google" id="ProtNLM"/>
    </source>
</evidence>
<evidence type="ECO:0000313" key="7">
    <source>
        <dbReference type="EMBL" id="KAG3220532.1"/>
    </source>
</evidence>